<keyword evidence="4" id="KW-0808">Transferase</keyword>
<sequence length="831" mass="93144">MRRPASTTPPSLAHGSRAVTESAHTSSLSSVATASGKCRHTRKWLLSWVVLGFFAAIVLCLLSPTLWFRRHSAQNLQAKAKEPHSLLRLHQNESIAGIVDVEAIAEKVNGPKEDTERLELERKQDNKVGMVTDTRKEEGGVDLSLSGTVDVADSDVITTSLAGATRSALTRTTPFVPLSSIGVQVRGKRRKPSMLSQQIEAVLSSDKKEERGKERWEEKKFVGKDATGTRAIAPTIDESIPLVQHSQGFTSALEYVYSHELSAVNRLSNASLAGPGDVDDGHATMITKLRNSTADRDLWTSEDYQHELLRLEGIKREAIEESDRLKNVVSATDELLLEERDRSEDRRAASTVDIRLHQPRKIYGNLKCMGWRQTGQCSPYGKREPGSDTACRRRVQAGVSGYCELLDENTGESFRAMQLNCSSLRGNAMFSCADAANFTNFGPSAQDVYGNALAQNRSDPSKLLGNSGSGDGIVIVVYPKVLASVFASVNVLRSHNCTLPIELWVSQPEVIRDPRMITALEVWQQRFSNVTVETIIDPNFVKFSTKIYAIQHSKFENVLFLDADNIPVRDPTFLFDSQEYREHGAIFWPDFWHPDNTVFNIHRESLLWQLVDLPFVDMFEQESGQMLINRKRAAVALEVLMFFASHRPNYFSRLLLAHGDKDLFRLAWMKAHTSFYMVPFPPGLAGPARDMNPKSFCGVTMVQFDLDGNVLFLHRNGKKLGSTADHQDSPFWTHLLSLKGNVPLAADNQEDVANPSKRMAAQRLRSYKDLKQMYRIASYAKDARVREDKACYGANFDSIENFDLTEFKDQPFANLEQEIIAYAREAYLLMA</sequence>
<keyword evidence="7 12" id="KW-1133">Transmembrane helix</keyword>
<accession>A0AAV0UY32</accession>
<dbReference type="EMBL" id="CANTFL010001445">
    <property type="protein sequence ID" value="CAI5740560.1"/>
    <property type="molecule type" value="Genomic_DNA"/>
</dbReference>
<dbReference type="Pfam" id="PF11051">
    <property type="entry name" value="Mannosyl_trans3"/>
    <property type="match status" value="1"/>
</dbReference>
<dbReference type="PANTHER" id="PTHR31646">
    <property type="entry name" value="ALPHA-1,2-MANNOSYLTRANSFERASE MNN2"/>
    <property type="match status" value="1"/>
</dbReference>
<dbReference type="Proteomes" id="UP001162031">
    <property type="component" value="Unassembled WGS sequence"/>
</dbReference>
<dbReference type="InterPro" id="IPR022751">
    <property type="entry name" value="Alpha_mannosyltransferase"/>
</dbReference>
<dbReference type="Gene3D" id="3.90.550.10">
    <property type="entry name" value="Spore Coat Polysaccharide Biosynthesis Protein SpsA, Chain A"/>
    <property type="match status" value="1"/>
</dbReference>
<dbReference type="InterPro" id="IPR029044">
    <property type="entry name" value="Nucleotide-diphossugar_trans"/>
</dbReference>
<dbReference type="GO" id="GO:0000139">
    <property type="term" value="C:Golgi membrane"/>
    <property type="evidence" value="ECO:0007669"/>
    <property type="project" value="UniProtKB-SubCell"/>
</dbReference>
<name>A0AAV0UY32_HYABA</name>
<comment type="similarity">
    <text evidence="3">Belongs to the MNN1/MNT family.</text>
</comment>
<gene>
    <name evidence="13" type="ORF">HBR001_LOCUS8188</name>
</gene>
<dbReference type="SUPFAM" id="SSF53448">
    <property type="entry name" value="Nucleotide-diphospho-sugar transferases"/>
    <property type="match status" value="1"/>
</dbReference>
<evidence type="ECO:0000256" key="11">
    <source>
        <dbReference type="SAM" id="MobiDB-lite"/>
    </source>
</evidence>
<feature type="region of interest" description="Disordered" evidence="11">
    <location>
        <begin position="1"/>
        <end position="32"/>
    </location>
</feature>
<comment type="caution">
    <text evidence="13">The sequence shown here is derived from an EMBL/GenBank/DDBJ whole genome shotgun (WGS) entry which is preliminary data.</text>
</comment>
<evidence type="ECO:0000256" key="7">
    <source>
        <dbReference type="ARBA" id="ARBA00022989"/>
    </source>
</evidence>
<dbReference type="PANTHER" id="PTHR31646:SF1">
    <property type="entry name" value="ALPHA-1,2-MANNOSYLTRANSFERASE MNN2"/>
    <property type="match status" value="1"/>
</dbReference>
<evidence type="ECO:0000256" key="6">
    <source>
        <dbReference type="ARBA" id="ARBA00022968"/>
    </source>
</evidence>
<feature type="compositionally biased region" description="Polar residues" evidence="11">
    <location>
        <begin position="1"/>
        <end position="10"/>
    </location>
</feature>
<evidence type="ECO:0000256" key="9">
    <source>
        <dbReference type="ARBA" id="ARBA00023136"/>
    </source>
</evidence>
<evidence type="ECO:0000256" key="5">
    <source>
        <dbReference type="ARBA" id="ARBA00022692"/>
    </source>
</evidence>
<evidence type="ECO:0000313" key="14">
    <source>
        <dbReference type="Proteomes" id="UP001162031"/>
    </source>
</evidence>
<evidence type="ECO:0000256" key="1">
    <source>
        <dbReference type="ARBA" id="ARBA00004394"/>
    </source>
</evidence>
<evidence type="ECO:0000256" key="3">
    <source>
        <dbReference type="ARBA" id="ARBA00009105"/>
    </source>
</evidence>
<dbReference type="AlphaFoldDB" id="A0AAV0UY32"/>
<evidence type="ECO:0000313" key="13">
    <source>
        <dbReference type="EMBL" id="CAI5740560.1"/>
    </source>
</evidence>
<evidence type="ECO:0000256" key="10">
    <source>
        <dbReference type="ARBA" id="ARBA00037847"/>
    </source>
</evidence>
<keyword evidence="8" id="KW-0333">Golgi apparatus</keyword>
<proteinExistence type="inferred from homology"/>
<keyword evidence="6" id="KW-0735">Signal-anchor</keyword>
<reference evidence="13" key="1">
    <citation type="submission" date="2022-12" db="EMBL/GenBank/DDBJ databases">
        <authorList>
            <person name="Webb A."/>
        </authorList>
    </citation>
    <scope>NUCLEOTIDE SEQUENCE</scope>
    <source>
        <strain evidence="13">Hp1</strain>
    </source>
</reference>
<feature type="compositionally biased region" description="Polar residues" evidence="11">
    <location>
        <begin position="22"/>
        <end position="32"/>
    </location>
</feature>
<keyword evidence="14" id="KW-1185">Reference proteome</keyword>
<evidence type="ECO:0000256" key="4">
    <source>
        <dbReference type="ARBA" id="ARBA00022679"/>
    </source>
</evidence>
<protein>
    <submittedName>
        <fullName evidence="13">Uncharacterized protein</fullName>
    </submittedName>
</protein>
<evidence type="ECO:0000256" key="12">
    <source>
        <dbReference type="SAM" id="Phobius"/>
    </source>
</evidence>
<dbReference type="GO" id="GO:0046354">
    <property type="term" value="P:mannan biosynthetic process"/>
    <property type="evidence" value="ECO:0007669"/>
    <property type="project" value="TreeGrafter"/>
</dbReference>
<evidence type="ECO:0000256" key="2">
    <source>
        <dbReference type="ARBA" id="ARBA00004606"/>
    </source>
</evidence>
<organism evidence="13 14">
    <name type="scientific">Hyaloperonospora brassicae</name>
    <name type="common">Brassica downy mildew</name>
    <name type="synonym">Peronospora brassicae</name>
    <dbReference type="NCBI Taxonomy" id="162125"/>
    <lineage>
        <taxon>Eukaryota</taxon>
        <taxon>Sar</taxon>
        <taxon>Stramenopiles</taxon>
        <taxon>Oomycota</taxon>
        <taxon>Peronosporomycetes</taxon>
        <taxon>Peronosporales</taxon>
        <taxon>Peronosporaceae</taxon>
        <taxon>Hyaloperonospora</taxon>
    </lineage>
</organism>
<feature type="transmembrane region" description="Helical" evidence="12">
    <location>
        <begin position="45"/>
        <end position="68"/>
    </location>
</feature>
<comment type="subcellular location">
    <subcellularLocation>
        <location evidence="10">Endomembrane system</location>
        <topology evidence="10">Single-pass membrane protein</topology>
    </subcellularLocation>
    <subcellularLocation>
        <location evidence="1">Golgi apparatus membrane</location>
    </subcellularLocation>
    <subcellularLocation>
        <location evidence="2">Membrane</location>
        <topology evidence="2">Single-pass type II membrane protein</topology>
    </subcellularLocation>
</comment>
<dbReference type="GO" id="GO:0000026">
    <property type="term" value="F:alpha-1,2-mannosyltransferase activity"/>
    <property type="evidence" value="ECO:0007669"/>
    <property type="project" value="TreeGrafter"/>
</dbReference>
<evidence type="ECO:0000256" key="8">
    <source>
        <dbReference type="ARBA" id="ARBA00023034"/>
    </source>
</evidence>
<keyword evidence="9 12" id="KW-0472">Membrane</keyword>
<keyword evidence="5 12" id="KW-0812">Transmembrane</keyword>